<keyword evidence="2" id="KW-1133">Transmembrane helix</keyword>
<comment type="caution">
    <text evidence="3">The sequence shown here is derived from an EMBL/GenBank/DDBJ whole genome shotgun (WGS) entry which is preliminary data.</text>
</comment>
<protein>
    <submittedName>
        <fullName evidence="3">Uncharacterized protein</fullName>
    </submittedName>
</protein>
<keyword evidence="2" id="KW-0812">Transmembrane</keyword>
<evidence type="ECO:0000313" key="3">
    <source>
        <dbReference type="EMBL" id="OWM72519.1"/>
    </source>
</evidence>
<feature type="region of interest" description="Disordered" evidence="1">
    <location>
        <begin position="1"/>
        <end position="84"/>
    </location>
</feature>
<dbReference type="AlphaFoldDB" id="A0A218WJ88"/>
<evidence type="ECO:0000256" key="1">
    <source>
        <dbReference type="SAM" id="MobiDB-lite"/>
    </source>
</evidence>
<feature type="compositionally biased region" description="Basic and acidic residues" evidence="1">
    <location>
        <begin position="49"/>
        <end position="65"/>
    </location>
</feature>
<keyword evidence="2" id="KW-0472">Membrane</keyword>
<dbReference type="EMBL" id="MTKT01004280">
    <property type="protein sequence ID" value="OWM72519.1"/>
    <property type="molecule type" value="Genomic_DNA"/>
</dbReference>
<evidence type="ECO:0000313" key="4">
    <source>
        <dbReference type="Proteomes" id="UP000197138"/>
    </source>
</evidence>
<sequence length="129" mass="14236">MDSGLGKFKGSTVARGEAQQQDGDDKESRRTLQQWRAQEARGSNSGEQHSSRKFEGSPEVRRRELGPCLPVSSVPHQPERKKEIREPAPCAAVPFFSFFFFCFLSLLFCPLLQVADVMGRGEAAGVGCC</sequence>
<reference evidence="4" key="1">
    <citation type="journal article" date="2017" name="Plant J.">
        <title>The pomegranate (Punica granatum L.) genome and the genomics of punicalagin biosynthesis.</title>
        <authorList>
            <person name="Qin G."/>
            <person name="Xu C."/>
            <person name="Ming R."/>
            <person name="Tang H."/>
            <person name="Guyot R."/>
            <person name="Kramer E.M."/>
            <person name="Hu Y."/>
            <person name="Yi X."/>
            <person name="Qi Y."/>
            <person name="Xu X."/>
            <person name="Gao Z."/>
            <person name="Pan H."/>
            <person name="Jian J."/>
            <person name="Tian Y."/>
            <person name="Yue Z."/>
            <person name="Xu Y."/>
        </authorList>
    </citation>
    <scope>NUCLEOTIDE SEQUENCE [LARGE SCALE GENOMIC DNA]</scope>
    <source>
        <strain evidence="4">cv. Dabenzi</strain>
    </source>
</reference>
<name>A0A218WJ88_PUNGR</name>
<feature type="compositionally biased region" description="Polar residues" evidence="1">
    <location>
        <begin position="31"/>
        <end position="48"/>
    </location>
</feature>
<proteinExistence type="predicted"/>
<accession>A0A218WJ88</accession>
<dbReference type="Proteomes" id="UP000197138">
    <property type="component" value="Unassembled WGS sequence"/>
</dbReference>
<gene>
    <name evidence="3" type="ORF">CDL15_Pgr018372</name>
</gene>
<organism evidence="3 4">
    <name type="scientific">Punica granatum</name>
    <name type="common">Pomegranate</name>
    <dbReference type="NCBI Taxonomy" id="22663"/>
    <lineage>
        <taxon>Eukaryota</taxon>
        <taxon>Viridiplantae</taxon>
        <taxon>Streptophyta</taxon>
        <taxon>Embryophyta</taxon>
        <taxon>Tracheophyta</taxon>
        <taxon>Spermatophyta</taxon>
        <taxon>Magnoliopsida</taxon>
        <taxon>eudicotyledons</taxon>
        <taxon>Gunneridae</taxon>
        <taxon>Pentapetalae</taxon>
        <taxon>rosids</taxon>
        <taxon>malvids</taxon>
        <taxon>Myrtales</taxon>
        <taxon>Lythraceae</taxon>
        <taxon>Punica</taxon>
    </lineage>
</organism>
<feature type="transmembrane region" description="Helical" evidence="2">
    <location>
        <begin position="90"/>
        <end position="113"/>
    </location>
</feature>
<evidence type="ECO:0000256" key="2">
    <source>
        <dbReference type="SAM" id="Phobius"/>
    </source>
</evidence>